<dbReference type="Proteomes" id="UP000070328">
    <property type="component" value="Unassembled WGS sequence"/>
</dbReference>
<organism evidence="2 3">
    <name type="scientific">Colletotrichum simmondsii</name>
    <dbReference type="NCBI Taxonomy" id="703756"/>
    <lineage>
        <taxon>Eukaryota</taxon>
        <taxon>Fungi</taxon>
        <taxon>Dikarya</taxon>
        <taxon>Ascomycota</taxon>
        <taxon>Pezizomycotina</taxon>
        <taxon>Sordariomycetes</taxon>
        <taxon>Hypocreomycetidae</taxon>
        <taxon>Glomerellales</taxon>
        <taxon>Glomerellaceae</taxon>
        <taxon>Colletotrichum</taxon>
        <taxon>Colletotrichum acutatum species complex</taxon>
    </lineage>
</organism>
<dbReference type="Pfam" id="PF24809">
    <property type="entry name" value="DUF7708"/>
    <property type="match status" value="1"/>
</dbReference>
<sequence>MNDTPLTVGEPLCPDVPLRRVITLGHLAPKGSPKPRLQDGRLSQLLEKTKPQKFEYATEAELMKSLKALQEVEGTGKDITPSCGRNNTIDVTRPAWAFELAQNSSLRDKFDQLSVAVSEYNTAASREGRETVIRNGCDLKDVLNQAQTLQDVDYSNKGDKILGSNIQVGLEQFCKSTLHYAAIMDTLAQHHPEWVSLAWGTMKLLLVIPIEYQKVKEGIVTNLGRIGSKLELVTLLLSFYPFERMTDAAAAIYASIADFLGFCLRYLRSNCLGMRTSDEKRDKFNLLTMPSRLPSVKTFKTMVTPFDTRLGPILKTIDENYAILRQEAEIQFMIYQFERHCSMQRDLFEIKEDHGRIIGILEGTTDIKSQFQDLFQS</sequence>
<dbReference type="AlphaFoldDB" id="A0A135TRG7"/>
<keyword evidence="3" id="KW-1185">Reference proteome</keyword>
<evidence type="ECO:0000313" key="2">
    <source>
        <dbReference type="EMBL" id="KXH50780.1"/>
    </source>
</evidence>
<dbReference type="EMBL" id="JFBX01000081">
    <property type="protein sequence ID" value="KXH50780.1"/>
    <property type="molecule type" value="Genomic_DNA"/>
</dbReference>
<gene>
    <name evidence="2" type="ORF">CSIM01_01629</name>
</gene>
<feature type="domain" description="DUF7708" evidence="1">
    <location>
        <begin position="170"/>
        <end position="271"/>
    </location>
</feature>
<proteinExistence type="predicted"/>
<protein>
    <recommendedName>
        <fullName evidence="1">DUF7708 domain-containing protein</fullName>
    </recommendedName>
</protein>
<comment type="caution">
    <text evidence="2">The sequence shown here is derived from an EMBL/GenBank/DDBJ whole genome shotgun (WGS) entry which is preliminary data.</text>
</comment>
<accession>A0A135TRG7</accession>
<dbReference type="InterPro" id="IPR056125">
    <property type="entry name" value="DUF7708"/>
</dbReference>
<name>A0A135TRG7_9PEZI</name>
<evidence type="ECO:0000259" key="1">
    <source>
        <dbReference type="Pfam" id="PF24809"/>
    </source>
</evidence>
<evidence type="ECO:0000313" key="3">
    <source>
        <dbReference type="Proteomes" id="UP000070328"/>
    </source>
</evidence>
<reference evidence="2 3" key="1">
    <citation type="submission" date="2014-02" db="EMBL/GenBank/DDBJ databases">
        <title>The genome sequence of Colletotrichum simmondsii CBS122122.</title>
        <authorList>
            <person name="Baroncelli R."/>
            <person name="Thon M.R."/>
        </authorList>
    </citation>
    <scope>NUCLEOTIDE SEQUENCE [LARGE SCALE GENOMIC DNA]</scope>
    <source>
        <strain evidence="2 3">CBS122122</strain>
    </source>
</reference>